<dbReference type="InterPro" id="IPR013655">
    <property type="entry name" value="PAS_fold_3"/>
</dbReference>
<dbReference type="InterPro" id="IPR000014">
    <property type="entry name" value="PAS"/>
</dbReference>
<dbReference type="InterPro" id="IPR004090">
    <property type="entry name" value="Chemotax_Me-accpt_rcpt"/>
</dbReference>
<dbReference type="InterPro" id="IPR050903">
    <property type="entry name" value="Bact_Chemotaxis_MeTrfase"/>
</dbReference>
<feature type="domain" description="PAS" evidence="3">
    <location>
        <begin position="39"/>
        <end position="95"/>
    </location>
</feature>
<dbReference type="NCBIfam" id="TIGR00229">
    <property type="entry name" value="sensory_box"/>
    <property type="match status" value="4"/>
</dbReference>
<dbReference type="InterPro" id="IPR013656">
    <property type="entry name" value="PAS_4"/>
</dbReference>
<accession>A0A4R6JMD1</accession>
<dbReference type="Pfam" id="PF08447">
    <property type="entry name" value="PAS_3"/>
    <property type="match status" value="2"/>
</dbReference>
<feature type="domain" description="PAC" evidence="4">
    <location>
        <begin position="98"/>
        <end position="150"/>
    </location>
</feature>
<feature type="domain" description="PAS" evidence="3">
    <location>
        <begin position="400"/>
        <end position="444"/>
    </location>
</feature>
<dbReference type="Gene3D" id="3.30.450.20">
    <property type="entry name" value="PAS domain"/>
    <property type="match status" value="4"/>
</dbReference>
<evidence type="ECO:0000259" key="3">
    <source>
        <dbReference type="PROSITE" id="PS50112"/>
    </source>
</evidence>
<dbReference type="InterPro" id="IPR000700">
    <property type="entry name" value="PAS-assoc_C"/>
</dbReference>
<feature type="domain" description="PAS" evidence="3">
    <location>
        <begin position="283"/>
        <end position="323"/>
    </location>
</feature>
<comment type="caution">
    <text evidence="5">The sequence shown here is derived from an EMBL/GenBank/DDBJ whole genome shotgun (WGS) entry which is preliminary data.</text>
</comment>
<keyword evidence="1" id="KW-0807">Transducer</keyword>
<dbReference type="SUPFAM" id="SSF55785">
    <property type="entry name" value="PYP-like sensor domain (PAS domain)"/>
    <property type="match status" value="4"/>
</dbReference>
<name>A0A4R6JMD1_9ACTN</name>
<feature type="domain" description="PAC" evidence="4">
    <location>
        <begin position="342"/>
        <end position="394"/>
    </location>
</feature>
<dbReference type="EMBL" id="SNWR01000001">
    <property type="protein sequence ID" value="TDO36882.1"/>
    <property type="molecule type" value="Genomic_DNA"/>
</dbReference>
<feature type="domain" description="Methyl-accepting transducer" evidence="2">
    <location>
        <begin position="515"/>
        <end position="710"/>
    </location>
</feature>
<feature type="domain" description="PAS" evidence="3">
    <location>
        <begin position="144"/>
        <end position="198"/>
    </location>
</feature>
<dbReference type="Proteomes" id="UP000294901">
    <property type="component" value="Unassembled WGS sequence"/>
</dbReference>
<evidence type="ECO:0000259" key="4">
    <source>
        <dbReference type="PROSITE" id="PS50113"/>
    </source>
</evidence>
<gene>
    <name evidence="5" type="ORF">C8E87_0469</name>
</gene>
<dbReference type="SMART" id="SM00091">
    <property type="entry name" value="PAS"/>
    <property type="match status" value="4"/>
</dbReference>
<dbReference type="InterPro" id="IPR035965">
    <property type="entry name" value="PAS-like_dom_sf"/>
</dbReference>
<evidence type="ECO:0000259" key="2">
    <source>
        <dbReference type="PROSITE" id="PS50111"/>
    </source>
</evidence>
<dbReference type="AlphaFoldDB" id="A0A4R6JMD1"/>
<dbReference type="Pfam" id="PF08448">
    <property type="entry name" value="PAS_4"/>
    <property type="match status" value="2"/>
</dbReference>
<evidence type="ECO:0000256" key="1">
    <source>
        <dbReference type="PROSITE-ProRule" id="PRU00284"/>
    </source>
</evidence>
<reference evidence="5 6" key="1">
    <citation type="submission" date="2019-03" db="EMBL/GenBank/DDBJ databases">
        <title>Sequencing the genomes of 1000 actinobacteria strains.</title>
        <authorList>
            <person name="Klenk H.-P."/>
        </authorList>
    </citation>
    <scope>NUCLEOTIDE SEQUENCE [LARGE SCALE GENOMIC DNA]</scope>
    <source>
        <strain evidence="5 6">DSM 43805</strain>
    </source>
</reference>
<dbReference type="SMART" id="SM00283">
    <property type="entry name" value="MA"/>
    <property type="match status" value="1"/>
</dbReference>
<protein>
    <submittedName>
        <fullName evidence="5">Methyl-accepting chemotaxis sensory transducer with Pas/Pac sensor</fullName>
    </submittedName>
</protein>
<dbReference type="PANTHER" id="PTHR24422">
    <property type="entry name" value="CHEMOTAXIS PROTEIN METHYLTRANSFERASE"/>
    <property type="match status" value="1"/>
</dbReference>
<dbReference type="PRINTS" id="PR00260">
    <property type="entry name" value="CHEMTRNSDUCR"/>
</dbReference>
<dbReference type="GO" id="GO:0004888">
    <property type="term" value="F:transmembrane signaling receptor activity"/>
    <property type="evidence" value="ECO:0007669"/>
    <property type="project" value="InterPro"/>
</dbReference>
<dbReference type="GO" id="GO:0007165">
    <property type="term" value="P:signal transduction"/>
    <property type="evidence" value="ECO:0007669"/>
    <property type="project" value="UniProtKB-KW"/>
</dbReference>
<keyword evidence="6" id="KW-1185">Reference proteome</keyword>
<sequence>MPDSKFSPSTAGVEQMVDEAQRAADDRGKIAALNRSQAVIEFDLSGTILDANENFLATMGFTREEVVGQHHRMFVPEQEARGTQYRELWEALGEGRFQSGVYTRVAKNGRKVWLRATYNPILGTDGRPVKVVKFAADITADRQRTAEFEGKIDAISRSRAMIEFDLDGTILSANQNFLDTMGYELGEIVGQNHRMFMPPGMADRPEYAEFWKHLTRGEFESGEFKRMAKGGREVWLLASYNPVLDAEGRPVKVFKFAADITEEQHRTAEFEGKVAAISRSQAVIEFDLDGTILTANQNFLDSTGYTLDEIVGHHHRMFVDPSEASGAAYSLFWERLARGEFQGGEYKRIAKDGHDVWLQATYNPILDAEGRPAKVIKFAVDVTTAKQRTAEFEGKDTAISLAQAVIEFDLEGNVLAANDNFQRTMGYSERELIGQHHSMLCPADYIVSPEYRDFWHRLAAGEIHSGRFHRVGKYGREVWIRASYIPIRDLHDVVYKVVKYAYDITDQVLLEHQLATKTHDMKASVTALTAAIDEITAAATQATTLADTTNHNAQEGYEELRKSIDAIELIQKSSEQIAAIVTVIGEIAGQTNLLAFNASIEAARAGEHGIGFSVVAGEVRKLAERSSAAAREITQLIHESAGRVSQGATVSQRAQSSFGQILSNVAETSETIRRIAASTEEQQTVSHHVAGLINDLVNGSSADQHDRAAS</sequence>
<dbReference type="PROSITE" id="PS50112">
    <property type="entry name" value="PAS"/>
    <property type="match status" value="4"/>
</dbReference>
<dbReference type="PANTHER" id="PTHR24422:SF10">
    <property type="entry name" value="CHEMOTAXIS PROTEIN METHYLTRANSFERASE 2"/>
    <property type="match status" value="1"/>
</dbReference>
<evidence type="ECO:0000313" key="5">
    <source>
        <dbReference type="EMBL" id="TDO36882.1"/>
    </source>
</evidence>
<dbReference type="Pfam" id="PF00015">
    <property type="entry name" value="MCPsignal"/>
    <property type="match status" value="1"/>
</dbReference>
<dbReference type="PROSITE" id="PS50113">
    <property type="entry name" value="PAC"/>
    <property type="match status" value="4"/>
</dbReference>
<dbReference type="InterPro" id="IPR004089">
    <property type="entry name" value="MCPsignal_dom"/>
</dbReference>
<dbReference type="RefSeq" id="WP_275409111.1">
    <property type="nucleotide sequence ID" value="NZ_BOMD01000071.1"/>
</dbReference>
<dbReference type="InterPro" id="IPR001610">
    <property type="entry name" value="PAC"/>
</dbReference>
<dbReference type="SMART" id="SM00086">
    <property type="entry name" value="PAC"/>
    <property type="match status" value="4"/>
</dbReference>
<dbReference type="SUPFAM" id="SSF58104">
    <property type="entry name" value="Methyl-accepting chemotaxis protein (MCP) signaling domain"/>
    <property type="match status" value="1"/>
</dbReference>
<feature type="domain" description="PAC" evidence="4">
    <location>
        <begin position="464"/>
        <end position="516"/>
    </location>
</feature>
<dbReference type="GO" id="GO:0006935">
    <property type="term" value="P:chemotaxis"/>
    <property type="evidence" value="ECO:0007669"/>
    <property type="project" value="InterPro"/>
</dbReference>
<feature type="domain" description="PAC" evidence="4">
    <location>
        <begin position="220"/>
        <end position="272"/>
    </location>
</feature>
<proteinExistence type="predicted"/>
<dbReference type="GO" id="GO:0016020">
    <property type="term" value="C:membrane"/>
    <property type="evidence" value="ECO:0007669"/>
    <property type="project" value="InterPro"/>
</dbReference>
<organism evidence="5 6">
    <name type="scientific">Paractinoplanes brasiliensis</name>
    <dbReference type="NCBI Taxonomy" id="52695"/>
    <lineage>
        <taxon>Bacteria</taxon>
        <taxon>Bacillati</taxon>
        <taxon>Actinomycetota</taxon>
        <taxon>Actinomycetes</taxon>
        <taxon>Micromonosporales</taxon>
        <taxon>Micromonosporaceae</taxon>
        <taxon>Paractinoplanes</taxon>
    </lineage>
</organism>
<dbReference type="PROSITE" id="PS50111">
    <property type="entry name" value="CHEMOTAXIS_TRANSDUC_2"/>
    <property type="match status" value="1"/>
</dbReference>
<dbReference type="CDD" id="cd00130">
    <property type="entry name" value="PAS"/>
    <property type="match status" value="4"/>
</dbReference>
<evidence type="ECO:0000313" key="6">
    <source>
        <dbReference type="Proteomes" id="UP000294901"/>
    </source>
</evidence>
<dbReference type="Gene3D" id="1.10.287.950">
    <property type="entry name" value="Methyl-accepting chemotaxis protein"/>
    <property type="match status" value="1"/>
</dbReference>